<organism evidence="1 2">
    <name type="scientific">Leifsonia xyli subsp. xyli (strain CTCB07)</name>
    <dbReference type="NCBI Taxonomy" id="281090"/>
    <lineage>
        <taxon>Bacteria</taxon>
        <taxon>Bacillati</taxon>
        <taxon>Actinomycetota</taxon>
        <taxon>Actinomycetes</taxon>
        <taxon>Micrococcales</taxon>
        <taxon>Microbacteriaceae</taxon>
        <taxon>Leifsonia</taxon>
    </lineage>
</organism>
<keyword evidence="2" id="KW-1185">Reference proteome</keyword>
<accession>Q6AF08</accession>
<dbReference type="KEGG" id="lxx:Lxx11920"/>
<evidence type="ECO:0000313" key="1">
    <source>
        <dbReference type="EMBL" id="AAT89037.1"/>
    </source>
</evidence>
<sequence>MTTWTWIGASGQFGIRVPNGNVTTY</sequence>
<dbReference type="AlphaFoldDB" id="Q6AF08"/>
<dbReference type="HOGENOM" id="CLU_3419001_0_0_11"/>
<dbReference type="Proteomes" id="UP000001306">
    <property type="component" value="Chromosome"/>
</dbReference>
<protein>
    <submittedName>
        <fullName evidence="1">Uncharacterized protein</fullName>
    </submittedName>
</protein>
<evidence type="ECO:0000313" key="2">
    <source>
        <dbReference type="Proteomes" id="UP000001306"/>
    </source>
</evidence>
<gene>
    <name evidence="1" type="ordered locus">Lxx11920</name>
</gene>
<proteinExistence type="predicted"/>
<dbReference type="EMBL" id="AE016822">
    <property type="protein sequence ID" value="AAT89037.1"/>
    <property type="molecule type" value="Genomic_DNA"/>
</dbReference>
<reference evidence="1 2" key="1">
    <citation type="journal article" date="2004" name="Mol. Plant Microbe Interact.">
        <title>The genome sequence of the Gram-positive sugarcane pathogen Leifsonia xyli subsp. xyli.</title>
        <authorList>
            <person name="Monteiro-Vitorello C.B."/>
            <person name="Camargo L.E.A."/>
            <person name="Van Sluys M.A."/>
            <person name="Kitajima J.P."/>
            <person name="Truffi D."/>
            <person name="do Amaral A.M."/>
            <person name="Harakava R."/>
            <person name="de Oliveira J.C.F."/>
            <person name="Wood D."/>
            <person name="de Oliveira M.C."/>
            <person name="Miyaki C.Y."/>
            <person name="Takita M.A."/>
            <person name="da Silva A.C.R."/>
            <person name="Furlan L.R."/>
            <person name="Carraro D.M."/>
            <person name="Camarotte G."/>
            <person name="Almeida N.F. Jr."/>
            <person name="Carrer H."/>
            <person name="Coutinho L.L."/>
            <person name="El-Dorry H.A."/>
            <person name="Ferro M.I.T."/>
            <person name="Gagliardi P.R."/>
            <person name="Giglioti E."/>
            <person name="Goldman M.H.S."/>
            <person name="Goldman G.H."/>
            <person name="Kimura E.T."/>
            <person name="Ferro E.S."/>
            <person name="Kuramae E.E."/>
            <person name="Lemos E.G.M."/>
            <person name="Lemos M.V.F."/>
            <person name="Mauro S.M.Z."/>
            <person name="Machado M.A."/>
            <person name="Marino C.L."/>
            <person name="Menck C.F."/>
            <person name="Nunes L.R."/>
            <person name="Oliveira R.C."/>
            <person name="Pereira G.G."/>
            <person name="Siqueira W."/>
            <person name="de Souza A.A."/>
            <person name="Tsai S.M."/>
            <person name="Zanca A.S."/>
            <person name="Simpson A.J.G."/>
            <person name="Brumbley S.M."/>
            <person name="Setubal J.C."/>
        </authorList>
    </citation>
    <scope>NUCLEOTIDE SEQUENCE [LARGE SCALE GENOMIC DNA]</scope>
    <source>
        <strain evidence="1 2">CTCB07</strain>
    </source>
</reference>
<name>Q6AF08_LEIXX</name>